<feature type="domain" description="HhH-GPD" evidence="12">
    <location>
        <begin position="203"/>
        <end position="386"/>
    </location>
</feature>
<dbReference type="OrthoDB" id="238681at2759"/>
<dbReference type="SMART" id="SM00478">
    <property type="entry name" value="ENDO3c"/>
    <property type="match status" value="1"/>
</dbReference>
<dbReference type="InterPro" id="IPR012904">
    <property type="entry name" value="OGG_N"/>
</dbReference>
<dbReference type="Pfam" id="PF00730">
    <property type="entry name" value="HhH-GPD"/>
    <property type="match status" value="1"/>
</dbReference>
<evidence type="ECO:0000256" key="11">
    <source>
        <dbReference type="ARBA" id="ARBA00044632"/>
    </source>
</evidence>
<dbReference type="InterPro" id="IPR011257">
    <property type="entry name" value="DNA_glycosylase"/>
</dbReference>
<dbReference type="GO" id="GO:0034039">
    <property type="term" value="F:8-oxo-7,8-dihydroguanine DNA N-glycosylase activity"/>
    <property type="evidence" value="ECO:0007669"/>
    <property type="project" value="TreeGrafter"/>
</dbReference>
<dbReference type="GO" id="GO:0140078">
    <property type="term" value="F:class I DNA-(apurinic or apyrimidinic site) endonuclease activity"/>
    <property type="evidence" value="ECO:0007669"/>
    <property type="project" value="UniProtKB-EC"/>
</dbReference>
<dbReference type="PANTHER" id="PTHR10242">
    <property type="entry name" value="8-OXOGUANINE DNA GLYCOSYLASE"/>
    <property type="match status" value="1"/>
</dbReference>
<evidence type="ECO:0000259" key="12">
    <source>
        <dbReference type="SMART" id="SM00478"/>
    </source>
</evidence>
<dbReference type="PANTHER" id="PTHR10242:SF2">
    <property type="entry name" value="N-GLYCOSYLASE_DNA LYASE"/>
    <property type="match status" value="1"/>
</dbReference>
<evidence type="ECO:0000313" key="13">
    <source>
        <dbReference type="EMBL" id="CAB9524866.1"/>
    </source>
</evidence>
<dbReference type="GO" id="GO:0006285">
    <property type="term" value="P:base-excision repair, AP site formation"/>
    <property type="evidence" value="ECO:0007669"/>
    <property type="project" value="TreeGrafter"/>
</dbReference>
<comment type="subcellular location">
    <subcellularLocation>
        <location evidence="1">Nucleus</location>
    </subcellularLocation>
</comment>
<accession>A0A9N8EST7</accession>
<dbReference type="EMBL" id="CAICTM010001595">
    <property type="protein sequence ID" value="CAB9524866.1"/>
    <property type="molecule type" value="Genomic_DNA"/>
</dbReference>
<keyword evidence="6" id="KW-0234">DNA repair</keyword>
<name>A0A9N8EST7_9STRA</name>
<dbReference type="GO" id="GO:0006289">
    <property type="term" value="P:nucleotide-excision repair"/>
    <property type="evidence" value="ECO:0007669"/>
    <property type="project" value="InterPro"/>
</dbReference>
<evidence type="ECO:0000256" key="3">
    <source>
        <dbReference type="ARBA" id="ARBA00012720"/>
    </source>
</evidence>
<evidence type="ECO:0000256" key="10">
    <source>
        <dbReference type="ARBA" id="ARBA00023295"/>
    </source>
</evidence>
<dbReference type="Gene3D" id="3.30.310.40">
    <property type="match status" value="1"/>
</dbReference>
<comment type="similarity">
    <text evidence="2">Belongs to the type-1 OGG1 family.</text>
</comment>
<evidence type="ECO:0000256" key="1">
    <source>
        <dbReference type="ARBA" id="ARBA00004123"/>
    </source>
</evidence>
<keyword evidence="10" id="KW-0326">Glycosidase</keyword>
<sequence>MKRVVAIRSSPRLRKLAECQKDAVVVPSTPSLLVVPKRRKLAIVTPLKSSEDDEAFEDLKVPPEELRPSTTLTNGQCFHWNAISTEQSTSAWGTHNATEWMGVLRMPPSTSEQQKEEEDRSLVVVIRETPSSTLYRVLYKPQSKTQKDVRTFLYQYFQLDIPLAPLYQQWSTQDARLERIAKCIRGVRILDQDPWECLASFICSSNNNIPRIHKILNSIRQEYGTLLLPKNNTKSNEQDIYSFPSLQTLQQHATDADLRNKCGMGYRAKYILETMKTLQSLGGEEYLYKLKTTTTTTPDQVQQALIQFSGVGRKVADCVALFSLRQTDAIPVDVHVWNIACRDYDPTLQTKKSLTPTVYRQVGELYQSRFTTKAGWAHSLLFVAELPSFRPILPEDMVQEMDQFRAEEQARKKASKAKKKSA</sequence>
<dbReference type="SUPFAM" id="SSF48150">
    <property type="entry name" value="DNA-glycosylase"/>
    <property type="match status" value="1"/>
</dbReference>
<dbReference type="FunFam" id="1.10.1670.10:FF:000005">
    <property type="entry name" value="N-glycosylase/DNA lyase OGG1"/>
    <property type="match status" value="1"/>
</dbReference>
<dbReference type="InterPro" id="IPR023170">
    <property type="entry name" value="HhH_base_excis_C"/>
</dbReference>
<evidence type="ECO:0000256" key="2">
    <source>
        <dbReference type="ARBA" id="ARBA00010679"/>
    </source>
</evidence>
<evidence type="ECO:0000256" key="6">
    <source>
        <dbReference type="ARBA" id="ARBA00023204"/>
    </source>
</evidence>
<dbReference type="Pfam" id="PF07934">
    <property type="entry name" value="OGG_N"/>
    <property type="match status" value="1"/>
</dbReference>
<gene>
    <name evidence="13" type="ORF">SEMRO_1597_G284850.1</name>
</gene>
<organism evidence="13 14">
    <name type="scientific">Seminavis robusta</name>
    <dbReference type="NCBI Taxonomy" id="568900"/>
    <lineage>
        <taxon>Eukaryota</taxon>
        <taxon>Sar</taxon>
        <taxon>Stramenopiles</taxon>
        <taxon>Ochrophyta</taxon>
        <taxon>Bacillariophyta</taxon>
        <taxon>Bacillariophyceae</taxon>
        <taxon>Bacillariophycidae</taxon>
        <taxon>Naviculales</taxon>
        <taxon>Naviculaceae</taxon>
        <taxon>Seminavis</taxon>
    </lineage>
</organism>
<dbReference type="GO" id="GO:0003684">
    <property type="term" value="F:damaged DNA binding"/>
    <property type="evidence" value="ECO:0007669"/>
    <property type="project" value="InterPro"/>
</dbReference>
<dbReference type="SUPFAM" id="SSF55945">
    <property type="entry name" value="TATA-box binding protein-like"/>
    <property type="match status" value="1"/>
</dbReference>
<reference evidence="13" key="1">
    <citation type="submission" date="2020-06" db="EMBL/GenBank/DDBJ databases">
        <authorList>
            <consortium name="Plant Systems Biology data submission"/>
        </authorList>
    </citation>
    <scope>NUCLEOTIDE SEQUENCE</scope>
    <source>
        <strain evidence="13">D6</strain>
    </source>
</reference>
<keyword evidence="9" id="KW-0511">Multifunctional enzyme</keyword>
<evidence type="ECO:0000256" key="9">
    <source>
        <dbReference type="ARBA" id="ARBA00023268"/>
    </source>
</evidence>
<comment type="catalytic activity">
    <reaction evidence="11">
        <text>2'-deoxyribonucleotide-(2'-deoxyribose 5'-phosphate)-2'-deoxyribonucleotide-DNA = a 3'-end 2'-deoxyribonucleotide-(2,3-dehydro-2,3-deoxyribose 5'-phosphate)-DNA + a 5'-end 5'-phospho-2'-deoxyribonucleoside-DNA + H(+)</text>
        <dbReference type="Rhea" id="RHEA:66592"/>
        <dbReference type="Rhea" id="RHEA-COMP:13180"/>
        <dbReference type="Rhea" id="RHEA-COMP:16897"/>
        <dbReference type="Rhea" id="RHEA-COMP:17067"/>
        <dbReference type="ChEBI" id="CHEBI:15378"/>
        <dbReference type="ChEBI" id="CHEBI:136412"/>
        <dbReference type="ChEBI" id="CHEBI:157695"/>
        <dbReference type="ChEBI" id="CHEBI:167181"/>
        <dbReference type="EC" id="4.2.99.18"/>
    </reaction>
</comment>
<evidence type="ECO:0000313" key="14">
    <source>
        <dbReference type="Proteomes" id="UP001153069"/>
    </source>
</evidence>
<evidence type="ECO:0000256" key="5">
    <source>
        <dbReference type="ARBA" id="ARBA00022801"/>
    </source>
</evidence>
<protein>
    <recommendedName>
        <fullName evidence="3">DNA-(apurinic or apyrimidinic site) lyase</fullName>
        <ecNumber evidence="3">4.2.99.18</ecNumber>
    </recommendedName>
</protein>
<dbReference type="Gene3D" id="1.10.340.30">
    <property type="entry name" value="Hypothetical protein, domain 2"/>
    <property type="match status" value="1"/>
</dbReference>
<keyword evidence="7 13" id="KW-0456">Lyase</keyword>
<dbReference type="GO" id="GO:0005634">
    <property type="term" value="C:nucleus"/>
    <property type="evidence" value="ECO:0007669"/>
    <property type="project" value="UniProtKB-SubCell"/>
</dbReference>
<dbReference type="InterPro" id="IPR003265">
    <property type="entry name" value="HhH-GPD_domain"/>
</dbReference>
<evidence type="ECO:0000256" key="7">
    <source>
        <dbReference type="ARBA" id="ARBA00023239"/>
    </source>
</evidence>
<keyword evidence="5" id="KW-0378">Hydrolase</keyword>
<dbReference type="Proteomes" id="UP001153069">
    <property type="component" value="Unassembled WGS sequence"/>
</dbReference>
<comment type="caution">
    <text evidence="13">The sequence shown here is derived from an EMBL/GenBank/DDBJ whole genome shotgun (WGS) entry which is preliminary data.</text>
</comment>
<dbReference type="CDD" id="cd00056">
    <property type="entry name" value="ENDO3c"/>
    <property type="match status" value="1"/>
</dbReference>
<proteinExistence type="inferred from homology"/>
<evidence type="ECO:0000256" key="4">
    <source>
        <dbReference type="ARBA" id="ARBA00022763"/>
    </source>
</evidence>
<dbReference type="EC" id="4.2.99.18" evidence="3"/>
<dbReference type="InterPro" id="IPR052054">
    <property type="entry name" value="Oxidative_DNA_repair_enzyme"/>
</dbReference>
<dbReference type="Gene3D" id="1.10.1670.10">
    <property type="entry name" value="Helix-hairpin-Helix base-excision DNA repair enzymes (C-terminal)"/>
    <property type="match status" value="1"/>
</dbReference>
<keyword evidence="8" id="KW-0539">Nucleus</keyword>
<keyword evidence="14" id="KW-1185">Reference proteome</keyword>
<evidence type="ECO:0000256" key="8">
    <source>
        <dbReference type="ARBA" id="ARBA00023242"/>
    </source>
</evidence>
<keyword evidence="4" id="KW-0227">DNA damage</keyword>
<dbReference type="AlphaFoldDB" id="A0A9N8EST7"/>